<evidence type="ECO:0000313" key="7">
    <source>
        <dbReference type="Proteomes" id="UP001500552"/>
    </source>
</evidence>
<dbReference type="Proteomes" id="UP001500552">
    <property type="component" value="Unassembled WGS sequence"/>
</dbReference>
<dbReference type="RefSeq" id="WP_345163358.1">
    <property type="nucleotide sequence ID" value="NZ_BAABHC010000041.1"/>
</dbReference>
<dbReference type="NCBIfam" id="TIGR01451">
    <property type="entry name" value="B_ant_repeat"/>
    <property type="match status" value="2"/>
</dbReference>
<dbReference type="InterPro" id="IPR047589">
    <property type="entry name" value="DUF11_rpt"/>
</dbReference>
<name>A0ABP8M8S9_9BACT</name>
<evidence type="ECO:0000259" key="5">
    <source>
        <dbReference type="Pfam" id="PF19408"/>
    </source>
</evidence>
<dbReference type="Pfam" id="PF01345">
    <property type="entry name" value="DUF11"/>
    <property type="match status" value="2"/>
</dbReference>
<feature type="domain" description="PKD-like" evidence="5">
    <location>
        <begin position="901"/>
        <end position="976"/>
    </location>
</feature>
<dbReference type="InterPro" id="IPR026341">
    <property type="entry name" value="T9SS_type_B"/>
</dbReference>
<dbReference type="InterPro" id="IPR045829">
    <property type="entry name" value="PKD_6"/>
</dbReference>
<dbReference type="InterPro" id="IPR001434">
    <property type="entry name" value="OmcB-like_DUF11"/>
</dbReference>
<evidence type="ECO:0000256" key="3">
    <source>
        <dbReference type="SAM" id="SignalP"/>
    </source>
</evidence>
<dbReference type="InterPro" id="IPR021884">
    <property type="entry name" value="Ice-bd_prot"/>
</dbReference>
<dbReference type="InterPro" id="IPR013783">
    <property type="entry name" value="Ig-like_fold"/>
</dbReference>
<feature type="domain" description="PKD-like" evidence="5">
    <location>
        <begin position="1155"/>
        <end position="1232"/>
    </location>
</feature>
<comment type="caution">
    <text evidence="6">The sequence shown here is derived from an EMBL/GenBank/DDBJ whole genome shotgun (WGS) entry which is preliminary data.</text>
</comment>
<dbReference type="PANTHER" id="PTHR34819">
    <property type="entry name" value="LARGE CYSTEINE-RICH PERIPLASMIC PROTEIN OMCB"/>
    <property type="match status" value="1"/>
</dbReference>
<feature type="signal peptide" evidence="3">
    <location>
        <begin position="1"/>
        <end position="21"/>
    </location>
</feature>
<dbReference type="NCBIfam" id="TIGR04131">
    <property type="entry name" value="Bac_Flav_CTERM"/>
    <property type="match status" value="1"/>
</dbReference>
<protein>
    <submittedName>
        <fullName evidence="6">Uncharacterized protein</fullName>
    </submittedName>
</protein>
<dbReference type="Pfam" id="PF11999">
    <property type="entry name" value="Ice_binding"/>
    <property type="match status" value="1"/>
</dbReference>
<reference evidence="7" key="1">
    <citation type="journal article" date="2019" name="Int. J. Syst. Evol. Microbiol.">
        <title>The Global Catalogue of Microorganisms (GCM) 10K type strain sequencing project: providing services to taxonomists for standard genome sequencing and annotation.</title>
        <authorList>
            <consortium name="The Broad Institute Genomics Platform"/>
            <consortium name="The Broad Institute Genome Sequencing Center for Infectious Disease"/>
            <person name="Wu L."/>
            <person name="Ma J."/>
        </authorList>
    </citation>
    <scope>NUCLEOTIDE SEQUENCE [LARGE SCALE GENOMIC DNA]</scope>
    <source>
        <strain evidence="7">JCM 17926</strain>
    </source>
</reference>
<evidence type="ECO:0000256" key="1">
    <source>
        <dbReference type="ARBA" id="ARBA00005445"/>
    </source>
</evidence>
<sequence>MIRTLLLVYLSLAASVTLSFAQNDPTLKQATPFTVLAATEIVNNGVTGVTGNIGVHPGTTIFGEEAITILKGRAEKGTDAAASGMRDALSAYNSLLASQPVNTISPIIGTGTTLTPGTYRISGDLSLQGVLTLDGLGDDNSVFIIIVDGDLISESPNAGILEQNRAKVKNLYWVISGEVRLGSISAMKGNVLAKKDINLHGVIVEGRVMSLEGKVVLNDRNNLFLPSNLYPDLSITKTAPAREYRVGEQVTYTIVVSNAGPGTATKLVITDNFPASLRYVPGSAVYSNGTFNESTYTWSMDMLQFGESSEIKLTFDIVAAGAIENTVTVGSNETDPKQDDNTDKEEIVVPVISSNLSVTKVASGAPYMVGGNVTYTITVNNAGPYAAEGVTLTELLPAGLAFVSASVSQGGYNPTTGLYTIGSLPVNGQATLTLLARITAPGKILNTVVVAPGTTVPDTNPGDNTDQEEIDVTCVPVTAVELTGELTLCEGITNAVFSATPIPGATYAFTLTGGLTQVAQTGSSITVSAGAASGTVKVTVTDLCGNTFTATKEVNVVKRLANPAITGPATICQNSTGNAYSVTAYSDEVTYTWVATGGLQITAGNNTPAVQVSAGVLGGSLTLVVSNSCFTTTLATKVITTTTLPAAPTAITGSRTVCVGDEVTYSTAAIARADSYIWDIPADWTVVSGEGTRTFKVQVGSSAGDVSVKASNACGTTSAVAIAVQVNEVPVAPAAINGNAAVCAGTEITYSVAAVTGATGYTWTLPAGWEIISGEGTAQVRVQVGTASGNIAVTADNSCDSSPATTLAVAVNNKPATPGAITGPSAVCAQGTGNTYSIAAVAGATSYEWVVPQGWVITAGEGTPSITVTAGAAAGTVKVKAVNECGKSGERTYNSTISPSPAAPAAISGNATVCAGTEVTYSVAAVTGATGYTWTLPAGWEIISGEGTAQVTVQVGATSGNVGVTADNACGGSATTVKAVVVNDKLAAPAITGETSACIGGQLAFTIPSVTGATGYIWTVPATWRLVSGQNTASIVAEVGTGEGQVTVRVINGCGTGNAATLNVAPSLAPMEANQIVGDAAVCRDSQGIVYTLATVEEGVTYNWTVPTGWTLVSGDGTGTITVNGTATGGTIAVVATNGCGTAARISTEVSITVPPLTPATIHDNSSVCDGLTYSVDAAQGATGYEWTVPAGFTITAGQGTASIKVKAESATATGEVTVVALNGTCGGLAASAAIDASLADGQLNFPKAFSPNGDGNNDAWVIKNLEKFANCDVTVFNRWGSEVFKTKNYKNDWKGNKLEQGTYFYKVRVTVCEGVVKEFTGYTTIFR</sequence>
<dbReference type="Gene3D" id="2.60.40.10">
    <property type="entry name" value="Immunoglobulins"/>
    <property type="match status" value="2"/>
</dbReference>
<feature type="domain" description="PKD-like" evidence="5">
    <location>
        <begin position="476"/>
        <end position="551"/>
    </location>
</feature>
<dbReference type="Pfam" id="PF13585">
    <property type="entry name" value="CHU_C"/>
    <property type="match status" value="1"/>
</dbReference>
<dbReference type="InterPro" id="IPR051172">
    <property type="entry name" value="Chlamydia_OmcB"/>
</dbReference>
<gene>
    <name evidence="6" type="ORF">GCM10023188_47510</name>
</gene>
<feature type="domain" description="PKD-like" evidence="5">
    <location>
        <begin position="988"/>
        <end position="1064"/>
    </location>
</feature>
<dbReference type="EMBL" id="BAABHC010000041">
    <property type="protein sequence ID" value="GAA4444957.1"/>
    <property type="molecule type" value="Genomic_DNA"/>
</dbReference>
<feature type="domain" description="DUF11" evidence="4">
    <location>
        <begin position="232"/>
        <end position="344"/>
    </location>
</feature>
<feature type="chain" id="PRO_5045825349" evidence="3">
    <location>
        <begin position="22"/>
        <end position="1328"/>
    </location>
</feature>
<dbReference type="Pfam" id="PF19408">
    <property type="entry name" value="PKD_6"/>
    <property type="match status" value="9"/>
</dbReference>
<evidence type="ECO:0000259" key="4">
    <source>
        <dbReference type="Pfam" id="PF01345"/>
    </source>
</evidence>
<feature type="domain" description="PKD-like" evidence="5">
    <location>
        <begin position="1070"/>
        <end position="1148"/>
    </location>
</feature>
<feature type="domain" description="DUF11" evidence="4">
    <location>
        <begin position="356"/>
        <end position="467"/>
    </location>
</feature>
<feature type="domain" description="PKD-like" evidence="5">
    <location>
        <begin position="645"/>
        <end position="724"/>
    </location>
</feature>
<evidence type="ECO:0000256" key="2">
    <source>
        <dbReference type="ARBA" id="ARBA00022729"/>
    </source>
</evidence>
<feature type="domain" description="PKD-like" evidence="5">
    <location>
        <begin position="730"/>
        <end position="809"/>
    </location>
</feature>
<accession>A0ABP8M8S9</accession>
<keyword evidence="7" id="KW-1185">Reference proteome</keyword>
<organism evidence="6 7">
    <name type="scientific">Pontibacter saemangeumensis</name>
    <dbReference type="NCBI Taxonomy" id="1084525"/>
    <lineage>
        <taxon>Bacteria</taxon>
        <taxon>Pseudomonadati</taxon>
        <taxon>Bacteroidota</taxon>
        <taxon>Cytophagia</taxon>
        <taxon>Cytophagales</taxon>
        <taxon>Hymenobacteraceae</taxon>
        <taxon>Pontibacter</taxon>
    </lineage>
</organism>
<feature type="domain" description="PKD-like" evidence="5">
    <location>
        <begin position="815"/>
        <end position="894"/>
    </location>
</feature>
<comment type="similarity">
    <text evidence="1">Belongs to the ice-binding protein family.</text>
</comment>
<dbReference type="PANTHER" id="PTHR34819:SF3">
    <property type="entry name" value="CELL SURFACE PROTEIN"/>
    <property type="match status" value="1"/>
</dbReference>
<keyword evidence="2 3" id="KW-0732">Signal</keyword>
<evidence type="ECO:0000313" key="6">
    <source>
        <dbReference type="EMBL" id="GAA4444957.1"/>
    </source>
</evidence>
<feature type="domain" description="PKD-like" evidence="5">
    <location>
        <begin position="563"/>
        <end position="634"/>
    </location>
</feature>
<proteinExistence type="inferred from homology"/>